<evidence type="ECO:0000313" key="3">
    <source>
        <dbReference type="EMBL" id="TVY69006.1"/>
    </source>
</evidence>
<dbReference type="Gene3D" id="3.30.300.30">
    <property type="match status" value="1"/>
</dbReference>
<dbReference type="InterPro" id="IPR042099">
    <property type="entry name" value="ANL_N_sf"/>
</dbReference>
<accession>A0A8T9BZN3</accession>
<dbReference type="PANTHER" id="PTHR24096">
    <property type="entry name" value="LONG-CHAIN-FATTY-ACID--COA LIGASE"/>
    <property type="match status" value="1"/>
</dbReference>
<comment type="caution">
    <text evidence="3">The sequence shown here is derived from an EMBL/GenBank/DDBJ whole genome shotgun (WGS) entry which is preliminary data.</text>
</comment>
<dbReference type="InterPro" id="IPR045851">
    <property type="entry name" value="AMP-bd_C_sf"/>
</dbReference>
<evidence type="ECO:0000259" key="2">
    <source>
        <dbReference type="Pfam" id="PF13193"/>
    </source>
</evidence>
<dbReference type="Proteomes" id="UP000469558">
    <property type="component" value="Unassembled WGS sequence"/>
</dbReference>
<dbReference type="SUPFAM" id="SSF56801">
    <property type="entry name" value="Acetyl-CoA synthetase-like"/>
    <property type="match status" value="1"/>
</dbReference>
<dbReference type="InterPro" id="IPR025110">
    <property type="entry name" value="AMP-bd_C"/>
</dbReference>
<organism evidence="3 4">
    <name type="scientific">Lachnellula suecica</name>
    <dbReference type="NCBI Taxonomy" id="602035"/>
    <lineage>
        <taxon>Eukaryota</taxon>
        <taxon>Fungi</taxon>
        <taxon>Dikarya</taxon>
        <taxon>Ascomycota</taxon>
        <taxon>Pezizomycotina</taxon>
        <taxon>Leotiomycetes</taxon>
        <taxon>Helotiales</taxon>
        <taxon>Lachnaceae</taxon>
        <taxon>Lachnellula</taxon>
    </lineage>
</organism>
<dbReference type="GO" id="GO:0016405">
    <property type="term" value="F:CoA-ligase activity"/>
    <property type="evidence" value="ECO:0007669"/>
    <property type="project" value="TreeGrafter"/>
</dbReference>
<dbReference type="Gene3D" id="3.40.50.12780">
    <property type="entry name" value="N-terminal domain of ligase-like"/>
    <property type="match status" value="1"/>
</dbReference>
<dbReference type="PANTHER" id="PTHR24096:SF265">
    <property type="entry name" value="ENZYME, PUTATIVE (AFU_ORTHOLOGUE AFUA_5G14270)-RELATED"/>
    <property type="match status" value="1"/>
</dbReference>
<dbReference type="EMBL" id="QGMK01001341">
    <property type="protein sequence ID" value="TVY69006.1"/>
    <property type="molecule type" value="Genomic_DNA"/>
</dbReference>
<evidence type="ECO:0000313" key="4">
    <source>
        <dbReference type="Proteomes" id="UP000469558"/>
    </source>
</evidence>
<proteinExistence type="predicted"/>
<sequence length="547" mass="60639">MVFFAAEESVPIPTEDIPSWIFDDPKYDQDEPIYIDAKDPSRSISLNQARIIVRKLVAGFQAAGLKKGDCVCLHSFNDINYSMVFLGIIAAGGVFAGTNPSYTEFELVHHIKTARAKFFITEPEMLSNALAAAKQCNIPQSKIWIFDVLGQPIPSGFRSWTALLSHGEKDWERFDDEKTCKSTTAARLFSSGTTGLPKAAVLSHYNFISQHTLVHEVKPKPYQVRRLHALPMFHAAAVPVAHTTTLRGGHISVVMRRFELEPFLANIEKYNLNDVGIVPPIVIAIIMSPLNKKYSLKSIKHLSCGAAPLGKESQARIRELLAPDARVTQVWGMTEMSCIATQFYYPEDDTTGSVGRPMPGCDVKIVDDAGRDISAYDTRGEMCVRGPIVISGYFENAAANAESFDSDGFFKTGDIVYCDEQSRKWYVVDRKKELIKVRGFQVAPPELETELLQHPLIIDAGVIGVKLPGNSDEHPRAYVVKKPGTESEGLDEAAVKKHCGQRLARFKELTGGVRFVEAIPKNASGKILKRVLREMAKEELDQGKARL</sequence>
<dbReference type="Pfam" id="PF00501">
    <property type="entry name" value="AMP-binding"/>
    <property type="match status" value="1"/>
</dbReference>
<protein>
    <submittedName>
        <fullName evidence="3">Acyl-CoA ligase azaF</fullName>
    </submittedName>
</protein>
<dbReference type="Pfam" id="PF13193">
    <property type="entry name" value="AMP-binding_C"/>
    <property type="match status" value="1"/>
</dbReference>
<dbReference type="GO" id="GO:0019748">
    <property type="term" value="P:secondary metabolic process"/>
    <property type="evidence" value="ECO:0007669"/>
    <property type="project" value="TreeGrafter"/>
</dbReference>
<gene>
    <name evidence="3" type="primary">azaF_0</name>
    <name evidence="3" type="ORF">LSUE1_G006364</name>
</gene>
<keyword evidence="3" id="KW-0436">Ligase</keyword>
<dbReference type="InterPro" id="IPR000873">
    <property type="entry name" value="AMP-dep_synth/lig_dom"/>
</dbReference>
<feature type="domain" description="AMP-binding enzyme C-terminal" evidence="2">
    <location>
        <begin position="446"/>
        <end position="526"/>
    </location>
</feature>
<feature type="domain" description="AMP-dependent synthetase/ligase" evidence="1">
    <location>
        <begin position="29"/>
        <end position="394"/>
    </location>
</feature>
<reference evidence="3 4" key="1">
    <citation type="submission" date="2018-05" db="EMBL/GenBank/DDBJ databases">
        <title>Genome sequencing and assembly of the regulated plant pathogen Lachnellula willkommii and related sister species for the development of diagnostic species identification markers.</title>
        <authorList>
            <person name="Giroux E."/>
            <person name="Bilodeau G."/>
        </authorList>
    </citation>
    <scope>NUCLEOTIDE SEQUENCE [LARGE SCALE GENOMIC DNA]</scope>
    <source>
        <strain evidence="3 4">CBS 268.59</strain>
    </source>
</reference>
<name>A0A8T9BZN3_9HELO</name>
<dbReference type="CDD" id="cd05911">
    <property type="entry name" value="Firefly_Luc_like"/>
    <property type="match status" value="1"/>
</dbReference>
<dbReference type="OrthoDB" id="6509636at2759"/>
<keyword evidence="4" id="KW-1185">Reference proteome</keyword>
<dbReference type="AlphaFoldDB" id="A0A8T9BZN3"/>
<evidence type="ECO:0000259" key="1">
    <source>
        <dbReference type="Pfam" id="PF00501"/>
    </source>
</evidence>